<name>A0A8H4QQU9_9HELO</name>
<evidence type="ECO:0000313" key="3">
    <source>
        <dbReference type="EMBL" id="KAF4615544.1"/>
    </source>
</evidence>
<accession>A0A8H4QQU9</accession>
<feature type="domain" description="Heterokaryon incompatibility" evidence="2">
    <location>
        <begin position="229"/>
        <end position="363"/>
    </location>
</feature>
<dbReference type="PANTHER" id="PTHR33112:SF1">
    <property type="entry name" value="HETEROKARYON INCOMPATIBILITY DOMAIN-CONTAINING PROTEIN"/>
    <property type="match status" value="1"/>
</dbReference>
<dbReference type="PANTHER" id="PTHR33112">
    <property type="entry name" value="DOMAIN PROTEIN, PUTATIVE-RELATED"/>
    <property type="match status" value="1"/>
</dbReference>
<evidence type="ECO:0000256" key="1">
    <source>
        <dbReference type="SAM" id="MobiDB-lite"/>
    </source>
</evidence>
<comment type="caution">
    <text evidence="3">The sequence shown here is derived from an EMBL/GenBank/DDBJ whole genome shotgun (WGS) entry which is preliminary data.</text>
</comment>
<dbReference type="InterPro" id="IPR010730">
    <property type="entry name" value="HET"/>
</dbReference>
<reference evidence="3 4" key="1">
    <citation type="submission" date="2020-03" db="EMBL/GenBank/DDBJ databases">
        <title>Draft Genome Sequence of Cudoniella acicularis.</title>
        <authorList>
            <person name="Buettner E."/>
            <person name="Kellner H."/>
        </authorList>
    </citation>
    <scope>NUCLEOTIDE SEQUENCE [LARGE SCALE GENOMIC DNA]</scope>
    <source>
        <strain evidence="3 4">DSM 108380</strain>
    </source>
</reference>
<dbReference type="EMBL" id="JAAMPI010002327">
    <property type="protein sequence ID" value="KAF4615544.1"/>
    <property type="molecule type" value="Genomic_DNA"/>
</dbReference>
<evidence type="ECO:0000313" key="4">
    <source>
        <dbReference type="Proteomes" id="UP000566819"/>
    </source>
</evidence>
<feature type="region of interest" description="Disordered" evidence="1">
    <location>
        <begin position="1"/>
        <end position="44"/>
    </location>
</feature>
<keyword evidence="4" id="KW-1185">Reference proteome</keyword>
<proteinExistence type="predicted"/>
<dbReference type="Proteomes" id="UP000566819">
    <property type="component" value="Unassembled WGS sequence"/>
</dbReference>
<protein>
    <recommendedName>
        <fullName evidence="2">Heterokaryon incompatibility domain-containing protein</fullName>
    </recommendedName>
</protein>
<dbReference type="Pfam" id="PF06985">
    <property type="entry name" value="HET"/>
    <property type="match status" value="1"/>
</dbReference>
<dbReference type="OrthoDB" id="5428863at2759"/>
<feature type="compositionally biased region" description="Polar residues" evidence="1">
    <location>
        <begin position="1"/>
        <end position="12"/>
    </location>
</feature>
<gene>
    <name evidence="3" type="ORF">G7Y89_g15317</name>
</gene>
<organism evidence="3 4">
    <name type="scientific">Cudoniella acicularis</name>
    <dbReference type="NCBI Taxonomy" id="354080"/>
    <lineage>
        <taxon>Eukaryota</taxon>
        <taxon>Fungi</taxon>
        <taxon>Dikarya</taxon>
        <taxon>Ascomycota</taxon>
        <taxon>Pezizomycotina</taxon>
        <taxon>Leotiomycetes</taxon>
        <taxon>Helotiales</taxon>
        <taxon>Tricladiaceae</taxon>
        <taxon>Cudoniella</taxon>
    </lineage>
</organism>
<sequence>MPGSSAKRQSQDLVLPHEKRLRIEPGQQNAERGGDEASSNTDKADQICRECRKIDFEGIFSEDLRSSQLHKIWGGRYFALPHIHPQSNCPLCRFFYHTRIPPSDETEVDPLYILRVFPAKNELGAWQLDFDNSPGFVVVPARDRQYRFNYQDNSGIIMELSNTPHAFCGRQIQPQVDLSLLKGWLEFCNINHRTLCGKFGPRLPQGFRVIDCLTRRIVSWETVARPKSYIALSYVWGNHVKDATTSKDSPLGPLHATIEDAILLTTGLGYQYLWIDRYCISQDNPIEKQLQIQNMNTIYEQSVVTIIAAAGDDPYYGLPGVSATPRKSQPHVKIGSRTLISTPYAKNEILQSKWNSRGWTYQEGLLSRRRLVFTDTQIYFQCNSMHCLESIYAPLEILHTFKNNRMRDQVEMSRVFPLRGLGKYPKHLADRLNEYLERSLTFEKDILDAFRGILTAFEREFSSPVKSFCGIPIFCGTLSTVNLEALVFGLSWSPRYKDDRKPKRRLGFPSWTWAGWELSQIVFHSAGSRQRIAALKRLKSLVDVSAEYLDGLVLPWNGNQDQILAQEGMGTFPVFLRICGLTLDVRIYPDGRISATEDEGGIVEHLMVQLSTRAFRKCAVQHTRSAYNIKEGKDGPLPFTFLVISHSDYELVLLLLYHPENSLGFERIDAWHVQKSPVESDLKSKIIVPESLRGWIRREVSIR</sequence>
<evidence type="ECO:0000259" key="2">
    <source>
        <dbReference type="Pfam" id="PF06985"/>
    </source>
</evidence>
<dbReference type="AlphaFoldDB" id="A0A8H4QQU9"/>